<evidence type="ECO:0000313" key="3">
    <source>
        <dbReference type="EMBL" id="KAF2453863.1"/>
    </source>
</evidence>
<sequence length="211" mass="21887">MGSSASKAARRVPGASAPRRYPSRPPPSSISQPPPPPPPPPSAHQTASSPSPPPADAADGADAGPRTRPPPQASSAKDEAVLKDASDPTLAAHLRRLGPVAPNPFQSAAAAAHAPELFPRAPAEGAQRNPALAVVEARRRLEGEKEREEDGAGREGFEGRGLVDALVVGRAVRLREEGVGDVEVEGLLGLRRGVVGRLGRRDEAWRVVGSL</sequence>
<dbReference type="Pfam" id="PF22943">
    <property type="entry name" value="HTH_68"/>
    <property type="match status" value="1"/>
</dbReference>
<evidence type="ECO:0000259" key="2">
    <source>
        <dbReference type="Pfam" id="PF22943"/>
    </source>
</evidence>
<evidence type="ECO:0000256" key="1">
    <source>
        <dbReference type="SAM" id="MobiDB-lite"/>
    </source>
</evidence>
<feature type="compositionally biased region" description="Pro residues" evidence="1">
    <location>
        <begin position="23"/>
        <end position="42"/>
    </location>
</feature>
<dbReference type="EMBL" id="MU001694">
    <property type="protein sequence ID" value="KAF2453863.1"/>
    <property type="molecule type" value="Genomic_DNA"/>
</dbReference>
<feature type="compositionally biased region" description="Basic and acidic residues" evidence="1">
    <location>
        <begin position="76"/>
        <end position="86"/>
    </location>
</feature>
<dbReference type="AlphaFoldDB" id="A0A6A6NRC1"/>
<proteinExistence type="predicted"/>
<reference evidence="3" key="1">
    <citation type="journal article" date="2020" name="Stud. Mycol.">
        <title>101 Dothideomycetes genomes: a test case for predicting lifestyles and emergence of pathogens.</title>
        <authorList>
            <person name="Haridas S."/>
            <person name="Albert R."/>
            <person name="Binder M."/>
            <person name="Bloem J."/>
            <person name="Labutti K."/>
            <person name="Salamov A."/>
            <person name="Andreopoulos B."/>
            <person name="Baker S."/>
            <person name="Barry K."/>
            <person name="Bills G."/>
            <person name="Bluhm B."/>
            <person name="Cannon C."/>
            <person name="Castanera R."/>
            <person name="Culley D."/>
            <person name="Daum C."/>
            <person name="Ezra D."/>
            <person name="Gonzalez J."/>
            <person name="Henrissat B."/>
            <person name="Kuo A."/>
            <person name="Liang C."/>
            <person name="Lipzen A."/>
            <person name="Lutzoni F."/>
            <person name="Magnuson J."/>
            <person name="Mondo S."/>
            <person name="Nolan M."/>
            <person name="Ohm R."/>
            <person name="Pangilinan J."/>
            <person name="Park H.-J."/>
            <person name="Ramirez L."/>
            <person name="Alfaro M."/>
            <person name="Sun H."/>
            <person name="Tritt A."/>
            <person name="Yoshinaga Y."/>
            <person name="Zwiers L.-H."/>
            <person name="Turgeon B."/>
            <person name="Goodwin S."/>
            <person name="Spatafora J."/>
            <person name="Crous P."/>
            <person name="Grigoriev I."/>
        </authorList>
    </citation>
    <scope>NUCLEOTIDE SEQUENCE</scope>
    <source>
        <strain evidence="3">ATCC 16933</strain>
    </source>
</reference>
<feature type="domain" description="Helix-turn-helix" evidence="2">
    <location>
        <begin position="162"/>
        <end position="201"/>
    </location>
</feature>
<organism evidence="3 4">
    <name type="scientific">Lineolata rhizophorae</name>
    <dbReference type="NCBI Taxonomy" id="578093"/>
    <lineage>
        <taxon>Eukaryota</taxon>
        <taxon>Fungi</taxon>
        <taxon>Dikarya</taxon>
        <taxon>Ascomycota</taxon>
        <taxon>Pezizomycotina</taxon>
        <taxon>Dothideomycetes</taxon>
        <taxon>Dothideomycetes incertae sedis</taxon>
        <taxon>Lineolatales</taxon>
        <taxon>Lineolataceae</taxon>
        <taxon>Lineolata</taxon>
    </lineage>
</organism>
<gene>
    <name evidence="3" type="ORF">BDY21DRAFT_374404</name>
</gene>
<name>A0A6A6NRC1_9PEZI</name>
<protein>
    <recommendedName>
        <fullName evidence="2">Helix-turn-helix domain-containing protein</fullName>
    </recommendedName>
</protein>
<feature type="region of interest" description="Disordered" evidence="1">
    <location>
        <begin position="1"/>
        <end position="108"/>
    </location>
</feature>
<dbReference type="InterPro" id="IPR054448">
    <property type="entry name" value="HTH_put_ascomycetes"/>
</dbReference>
<keyword evidence="4" id="KW-1185">Reference proteome</keyword>
<dbReference type="Proteomes" id="UP000799766">
    <property type="component" value="Unassembled WGS sequence"/>
</dbReference>
<accession>A0A6A6NRC1</accession>
<evidence type="ECO:0000313" key="4">
    <source>
        <dbReference type="Proteomes" id="UP000799766"/>
    </source>
</evidence>